<keyword evidence="3" id="KW-1185">Reference proteome</keyword>
<sequence length="80" mass="9068">MRRPLPLALRPGGSRRRRDLDAVQATRRPRPFFFVCYRSKANSAPRAGTHLRERSDCLRVLPLTRCAHQGAAADLREALS</sequence>
<evidence type="ECO:0000313" key="2">
    <source>
        <dbReference type="EMBL" id="PYE80396.1"/>
    </source>
</evidence>
<accession>A0A318SLN6</accession>
<protein>
    <submittedName>
        <fullName evidence="2">Uncharacterized protein</fullName>
    </submittedName>
</protein>
<dbReference type="AlphaFoldDB" id="A0A318SLN6"/>
<feature type="region of interest" description="Disordered" evidence="1">
    <location>
        <begin position="1"/>
        <end position="22"/>
    </location>
</feature>
<organism evidence="2 3">
    <name type="scientific">Pseudoroseicyclus aestuarii</name>
    <dbReference type="NCBI Taxonomy" id="1795041"/>
    <lineage>
        <taxon>Bacteria</taxon>
        <taxon>Pseudomonadati</taxon>
        <taxon>Pseudomonadota</taxon>
        <taxon>Alphaproteobacteria</taxon>
        <taxon>Rhodobacterales</taxon>
        <taxon>Paracoccaceae</taxon>
        <taxon>Pseudoroseicyclus</taxon>
    </lineage>
</organism>
<name>A0A318SLN6_9RHOB</name>
<reference evidence="2 3" key="1">
    <citation type="submission" date="2018-06" db="EMBL/GenBank/DDBJ databases">
        <title>Genomic Encyclopedia of Type Strains, Phase III (KMG-III): the genomes of soil and plant-associated and newly described type strains.</title>
        <authorList>
            <person name="Whitman W."/>
        </authorList>
    </citation>
    <scope>NUCLEOTIDE SEQUENCE [LARGE SCALE GENOMIC DNA]</scope>
    <source>
        <strain evidence="2 3">CECT 9025</strain>
    </source>
</reference>
<comment type="caution">
    <text evidence="2">The sequence shown here is derived from an EMBL/GenBank/DDBJ whole genome shotgun (WGS) entry which is preliminary data.</text>
</comment>
<dbReference type="RefSeq" id="WP_110815801.1">
    <property type="nucleotide sequence ID" value="NZ_QJTE01000016.1"/>
</dbReference>
<evidence type="ECO:0000256" key="1">
    <source>
        <dbReference type="SAM" id="MobiDB-lite"/>
    </source>
</evidence>
<evidence type="ECO:0000313" key="3">
    <source>
        <dbReference type="Proteomes" id="UP000248311"/>
    </source>
</evidence>
<gene>
    <name evidence="2" type="ORF">DFP88_1166</name>
</gene>
<dbReference type="Proteomes" id="UP000248311">
    <property type="component" value="Unassembled WGS sequence"/>
</dbReference>
<dbReference type="EMBL" id="QJTE01000016">
    <property type="protein sequence ID" value="PYE80396.1"/>
    <property type="molecule type" value="Genomic_DNA"/>
</dbReference>
<proteinExistence type="predicted"/>